<feature type="domain" description="Histidine kinase" evidence="13">
    <location>
        <begin position="483"/>
        <end position="695"/>
    </location>
</feature>
<name>A0A3B1C020_9ZZZZ</name>
<keyword evidence="9" id="KW-0067">ATP-binding</keyword>
<dbReference type="PRINTS" id="PR00344">
    <property type="entry name" value="BCTRLSENSOR"/>
</dbReference>
<evidence type="ECO:0000256" key="4">
    <source>
        <dbReference type="ARBA" id="ARBA00022475"/>
    </source>
</evidence>
<dbReference type="FunFam" id="3.30.565.10:FF:000023">
    <property type="entry name" value="PAS domain-containing sensor histidine kinase"/>
    <property type="match status" value="1"/>
</dbReference>
<dbReference type="PROSITE" id="PS50109">
    <property type="entry name" value="HIS_KIN"/>
    <property type="match status" value="1"/>
</dbReference>
<keyword evidence="12" id="KW-1133">Transmembrane helix</keyword>
<dbReference type="EC" id="2.7.13.3" evidence="3"/>
<dbReference type="InterPro" id="IPR003660">
    <property type="entry name" value="HAMP_dom"/>
</dbReference>
<evidence type="ECO:0000256" key="9">
    <source>
        <dbReference type="ARBA" id="ARBA00022840"/>
    </source>
</evidence>
<keyword evidence="8" id="KW-0418">Kinase</keyword>
<dbReference type="InterPro" id="IPR036890">
    <property type="entry name" value="HATPase_C_sf"/>
</dbReference>
<evidence type="ECO:0000256" key="5">
    <source>
        <dbReference type="ARBA" id="ARBA00022553"/>
    </source>
</evidence>
<evidence type="ECO:0000256" key="8">
    <source>
        <dbReference type="ARBA" id="ARBA00022777"/>
    </source>
</evidence>
<evidence type="ECO:0000256" key="3">
    <source>
        <dbReference type="ARBA" id="ARBA00012438"/>
    </source>
</evidence>
<sequence>MNFRSVNVKLSVLLAAIAVVSFATLGYFSLTFARSVIRRNLENSIVSTLNFHKSGVENYFERIESKIFSLASGFALIQAMADFEEAVYLVDPEIKTALLKLGGKHATPPDSDQEPEYALYEQVRSKYDPFFSSIITELGVYDLLLIEPQRGYIIYSTSKGADFGLSALDAERKKTWLGRATAYALVNLKEFSSLSPFEPYPAPDSPLSAFMARPILDAGQLEGVVVMRVQAKRLKTMLAQRPDAGLHLSVYILDPEKRVIAASGAASKQWNEAVEPQGRFSLRTGPNGESFLSSSAPIKIGGSGYLLVVEADVNEAFSQMGDLKLDLALSLFLVGLVVLASVFVINRSVTRPIAALGEAMKSIASTGAPARLRLAEKSDDEIGVLSHLFNDMNQRLEALGAQSQSRTRSFDKYAESLESKTGKMTVEAQKRDEALERSAGRIEEALEIIERQQIELTAQKRKLDVDRTYLKKIDEANDRFLMVVESELKQRLNLLLNRADAALASFANREAVDLLDEIRVIDELVDKAIAGFEYGAGHDPVKLKPINLSELAKQAADRAAELAAKRKIKLVFTKEAMSLVILADQNQIRVAMNCLIENGLKYTPVKGSVHVSVKDIGSAIRFEVKDTGEGVEKENIQKIFQKFYRVENDSSESVSGMGLGLYICRMIVRRHDGRIGAESEPGKGSVFFFELNKKPAPEQDTIPGLA</sequence>
<evidence type="ECO:0000259" key="13">
    <source>
        <dbReference type="PROSITE" id="PS50109"/>
    </source>
</evidence>
<dbReference type="GO" id="GO:0005886">
    <property type="term" value="C:plasma membrane"/>
    <property type="evidence" value="ECO:0007669"/>
    <property type="project" value="UniProtKB-SubCell"/>
</dbReference>
<dbReference type="SMART" id="SM00387">
    <property type="entry name" value="HATPase_c"/>
    <property type="match status" value="1"/>
</dbReference>
<dbReference type="SMART" id="SM00304">
    <property type="entry name" value="HAMP"/>
    <property type="match status" value="1"/>
</dbReference>
<keyword evidence="11 12" id="KW-0472">Membrane</keyword>
<evidence type="ECO:0000256" key="11">
    <source>
        <dbReference type="ARBA" id="ARBA00023136"/>
    </source>
</evidence>
<dbReference type="GO" id="GO:0030295">
    <property type="term" value="F:protein kinase activator activity"/>
    <property type="evidence" value="ECO:0007669"/>
    <property type="project" value="TreeGrafter"/>
</dbReference>
<keyword evidence="4" id="KW-1003">Cell membrane</keyword>
<keyword evidence="6" id="KW-0808">Transferase</keyword>
<dbReference type="CDD" id="cd06225">
    <property type="entry name" value="HAMP"/>
    <property type="match status" value="1"/>
</dbReference>
<keyword evidence="5" id="KW-0597">Phosphoprotein</keyword>
<feature type="transmembrane region" description="Helical" evidence="12">
    <location>
        <begin position="327"/>
        <end position="345"/>
    </location>
</feature>
<comment type="subcellular location">
    <subcellularLocation>
        <location evidence="2">Cell membrane</location>
    </subcellularLocation>
</comment>
<evidence type="ECO:0000256" key="6">
    <source>
        <dbReference type="ARBA" id="ARBA00022679"/>
    </source>
</evidence>
<dbReference type="GO" id="GO:0004673">
    <property type="term" value="F:protein histidine kinase activity"/>
    <property type="evidence" value="ECO:0007669"/>
    <property type="project" value="UniProtKB-EC"/>
</dbReference>
<evidence type="ECO:0000313" key="15">
    <source>
        <dbReference type="EMBL" id="VAX23549.1"/>
    </source>
</evidence>
<dbReference type="Gene3D" id="6.10.340.10">
    <property type="match status" value="1"/>
</dbReference>
<dbReference type="AlphaFoldDB" id="A0A3B1C020"/>
<dbReference type="PANTHER" id="PTHR42878">
    <property type="entry name" value="TWO-COMPONENT HISTIDINE KINASE"/>
    <property type="match status" value="1"/>
</dbReference>
<evidence type="ECO:0000256" key="1">
    <source>
        <dbReference type="ARBA" id="ARBA00000085"/>
    </source>
</evidence>
<proteinExistence type="predicted"/>
<dbReference type="InterPro" id="IPR003594">
    <property type="entry name" value="HATPase_dom"/>
</dbReference>
<evidence type="ECO:0000256" key="10">
    <source>
        <dbReference type="ARBA" id="ARBA00023012"/>
    </source>
</evidence>
<keyword evidence="10" id="KW-0902">Two-component regulatory system</keyword>
<dbReference type="PROSITE" id="PS50885">
    <property type="entry name" value="HAMP"/>
    <property type="match status" value="1"/>
</dbReference>
<evidence type="ECO:0000259" key="14">
    <source>
        <dbReference type="PROSITE" id="PS50885"/>
    </source>
</evidence>
<feature type="domain" description="HAMP" evidence="14">
    <location>
        <begin position="347"/>
        <end position="401"/>
    </location>
</feature>
<dbReference type="GO" id="GO:0005524">
    <property type="term" value="F:ATP binding"/>
    <property type="evidence" value="ECO:0007669"/>
    <property type="project" value="UniProtKB-KW"/>
</dbReference>
<dbReference type="PANTHER" id="PTHR42878:SF15">
    <property type="entry name" value="BACTERIOPHYTOCHROME"/>
    <property type="match status" value="1"/>
</dbReference>
<dbReference type="InterPro" id="IPR005467">
    <property type="entry name" value="His_kinase_dom"/>
</dbReference>
<evidence type="ECO:0000256" key="2">
    <source>
        <dbReference type="ARBA" id="ARBA00004236"/>
    </source>
</evidence>
<dbReference type="Pfam" id="PF02518">
    <property type="entry name" value="HATPase_c"/>
    <property type="match status" value="1"/>
</dbReference>
<protein>
    <recommendedName>
        <fullName evidence="3">histidine kinase</fullName>
        <ecNumber evidence="3">2.7.13.3</ecNumber>
    </recommendedName>
</protein>
<evidence type="ECO:0000256" key="7">
    <source>
        <dbReference type="ARBA" id="ARBA00022741"/>
    </source>
</evidence>
<gene>
    <name evidence="15" type="ORF">MNBD_NITROSPINAE03-1550</name>
</gene>
<evidence type="ECO:0000256" key="12">
    <source>
        <dbReference type="SAM" id="Phobius"/>
    </source>
</evidence>
<comment type="catalytic activity">
    <reaction evidence="1">
        <text>ATP + protein L-histidine = ADP + protein N-phospho-L-histidine.</text>
        <dbReference type="EC" id="2.7.13.3"/>
    </reaction>
</comment>
<dbReference type="InterPro" id="IPR050351">
    <property type="entry name" value="BphY/WalK/GraS-like"/>
</dbReference>
<dbReference type="InterPro" id="IPR004358">
    <property type="entry name" value="Sig_transdc_His_kin-like_C"/>
</dbReference>
<dbReference type="Pfam" id="PF00672">
    <property type="entry name" value="HAMP"/>
    <property type="match status" value="1"/>
</dbReference>
<dbReference type="GO" id="GO:0007234">
    <property type="term" value="P:osmosensory signaling via phosphorelay pathway"/>
    <property type="evidence" value="ECO:0007669"/>
    <property type="project" value="TreeGrafter"/>
</dbReference>
<keyword evidence="12" id="KW-0812">Transmembrane</keyword>
<dbReference type="GO" id="GO:0000156">
    <property type="term" value="F:phosphorelay response regulator activity"/>
    <property type="evidence" value="ECO:0007669"/>
    <property type="project" value="TreeGrafter"/>
</dbReference>
<dbReference type="Gene3D" id="3.30.565.10">
    <property type="entry name" value="Histidine kinase-like ATPase, C-terminal domain"/>
    <property type="match status" value="1"/>
</dbReference>
<keyword evidence="7" id="KW-0547">Nucleotide-binding</keyword>
<dbReference type="SUPFAM" id="SSF158472">
    <property type="entry name" value="HAMP domain-like"/>
    <property type="match status" value="1"/>
</dbReference>
<dbReference type="EMBL" id="UOGB01000275">
    <property type="protein sequence ID" value="VAX23549.1"/>
    <property type="molecule type" value="Genomic_DNA"/>
</dbReference>
<accession>A0A3B1C020</accession>
<dbReference type="SUPFAM" id="SSF55874">
    <property type="entry name" value="ATPase domain of HSP90 chaperone/DNA topoisomerase II/histidine kinase"/>
    <property type="match status" value="1"/>
</dbReference>
<organism evidence="15">
    <name type="scientific">hydrothermal vent metagenome</name>
    <dbReference type="NCBI Taxonomy" id="652676"/>
    <lineage>
        <taxon>unclassified sequences</taxon>
        <taxon>metagenomes</taxon>
        <taxon>ecological metagenomes</taxon>
    </lineage>
</organism>
<reference evidence="15" key="1">
    <citation type="submission" date="2018-06" db="EMBL/GenBank/DDBJ databases">
        <authorList>
            <person name="Zhirakovskaya E."/>
        </authorList>
    </citation>
    <scope>NUCLEOTIDE SEQUENCE</scope>
</reference>